<accession>A0ABX0I0F2</accession>
<evidence type="ECO:0000256" key="2">
    <source>
        <dbReference type="ARBA" id="ARBA00022840"/>
    </source>
</evidence>
<evidence type="ECO:0000313" key="5">
    <source>
        <dbReference type="Proteomes" id="UP000802098"/>
    </source>
</evidence>
<keyword evidence="5" id="KW-1185">Reference proteome</keyword>
<dbReference type="PANTHER" id="PTHR43384:SF6">
    <property type="entry name" value="SEPTUM SITE-DETERMINING PROTEIN MIND HOMOLOG, CHLOROPLASTIC"/>
    <property type="match status" value="1"/>
</dbReference>
<evidence type="ECO:0000259" key="3">
    <source>
        <dbReference type="Pfam" id="PF01656"/>
    </source>
</evidence>
<dbReference type="EMBL" id="JAAOCD010000006">
    <property type="protein sequence ID" value="NHK99326.1"/>
    <property type="molecule type" value="Genomic_DNA"/>
</dbReference>
<proteinExistence type="predicted"/>
<gene>
    <name evidence="4" type="ORF">G7087_13155</name>
</gene>
<dbReference type="RefSeq" id="WP_009858747.1">
    <property type="nucleotide sequence ID" value="NZ_JAAOCD010000006.1"/>
</dbReference>
<comment type="caution">
    <text evidence="4">The sequence shown here is derived from an EMBL/GenBank/DDBJ whole genome shotgun (WGS) entry which is preliminary data.</text>
</comment>
<dbReference type="InterPro" id="IPR050625">
    <property type="entry name" value="ParA/MinD_ATPase"/>
</dbReference>
<evidence type="ECO:0000256" key="1">
    <source>
        <dbReference type="ARBA" id="ARBA00022741"/>
    </source>
</evidence>
<dbReference type="NCBIfam" id="NF047398">
    <property type="entry name" value="AAA_KGGVGR"/>
    <property type="match status" value="1"/>
</dbReference>
<organism evidence="4 5">
    <name type="scientific">Rubrivivax benzoatilyticus</name>
    <dbReference type="NCBI Taxonomy" id="316997"/>
    <lineage>
        <taxon>Bacteria</taxon>
        <taxon>Pseudomonadati</taxon>
        <taxon>Pseudomonadota</taxon>
        <taxon>Betaproteobacteria</taxon>
        <taxon>Burkholderiales</taxon>
        <taxon>Sphaerotilaceae</taxon>
        <taxon>Rubrivivax</taxon>
    </lineage>
</organism>
<sequence length="430" mass="47926">MTTFDRILPIAQQVFAANAEAIRRLPWLLVNRDLNGRVRLIAPESASQDEAQRAAVKDLYQSLAAELGPHAYPTDAGVLFEEQPEHAYQGALPFGLPGFDNVMVLDRLATDTRWESIANVANGAPRFVFFSIKGGVGRSTALAASAWSLARQGRRVMVLDLDLESPGLSSALLPSERQPIYGITDWLVEDLVENGDALLADMFATSDLLTAGPIYLVPAHGREPGEYVSKLGRVWMPKICGPAERQSWAERLNRLISRLEHQHRPDVILIDSRAGIDEVAAACVTDLGAHTVFMFAIQGQQTWTGYKSLFAHWQQRGVIRQIRSRLQLVAGLVPDDERRSEYLGALRADAYRLFEETYDEAAPGEIGDWSFEEDDDDAPHSPLAIRWNRGWYGLLSLQQRMLQVDETEVTTVYGALQKYFDGALNTEFSK</sequence>
<dbReference type="InterPro" id="IPR027417">
    <property type="entry name" value="P-loop_NTPase"/>
</dbReference>
<reference evidence="4 5" key="1">
    <citation type="submission" date="2020-03" db="EMBL/GenBank/DDBJ databases">
        <title>Rubrivivax benzoatilyticus JA2 (sequenced after 10 years sub-culturing).</title>
        <authorList>
            <person name="Gupta D."/>
            <person name="Chintalapati S."/>
            <person name="Chintalapati V.R."/>
        </authorList>
    </citation>
    <scope>NUCLEOTIDE SEQUENCE [LARGE SCALE GENOMIC DNA]</scope>
    <source>
        <strain evidence="4 5">JA2-Mal</strain>
    </source>
</reference>
<keyword evidence="2" id="KW-0067">ATP-binding</keyword>
<evidence type="ECO:0000313" key="4">
    <source>
        <dbReference type="EMBL" id="NHK99326.1"/>
    </source>
</evidence>
<protein>
    <submittedName>
        <fullName evidence="4">ParA family protein</fullName>
    </submittedName>
</protein>
<dbReference type="InterPro" id="IPR002586">
    <property type="entry name" value="CobQ/CobB/MinD/ParA_Nub-bd_dom"/>
</dbReference>
<dbReference type="SUPFAM" id="SSF52540">
    <property type="entry name" value="P-loop containing nucleoside triphosphate hydrolases"/>
    <property type="match status" value="1"/>
</dbReference>
<dbReference type="Gene3D" id="3.40.50.300">
    <property type="entry name" value="P-loop containing nucleotide triphosphate hydrolases"/>
    <property type="match status" value="1"/>
</dbReference>
<dbReference type="PANTHER" id="PTHR43384">
    <property type="entry name" value="SEPTUM SITE-DETERMINING PROTEIN MIND HOMOLOG, CHLOROPLASTIC-RELATED"/>
    <property type="match status" value="1"/>
</dbReference>
<dbReference type="Pfam" id="PF01656">
    <property type="entry name" value="CbiA"/>
    <property type="match status" value="1"/>
</dbReference>
<feature type="domain" description="CobQ/CobB/MinD/ParA nucleotide binding" evidence="3">
    <location>
        <begin position="128"/>
        <end position="266"/>
    </location>
</feature>
<dbReference type="Proteomes" id="UP000802098">
    <property type="component" value="Unassembled WGS sequence"/>
</dbReference>
<keyword evidence="1" id="KW-0547">Nucleotide-binding</keyword>
<name>A0ABX0I0F2_9BURK</name>